<comment type="caution">
    <text evidence="16">The sequence shown here is derived from an EMBL/GenBank/DDBJ whole genome shotgun (WGS) entry which is preliminary data.</text>
</comment>
<dbReference type="Gene3D" id="3.90.980.10">
    <property type="entry name" value="DNA primase, catalytic core, N-terminal domain"/>
    <property type="match status" value="1"/>
</dbReference>
<dbReference type="GO" id="GO:0000428">
    <property type="term" value="C:DNA-directed RNA polymerase complex"/>
    <property type="evidence" value="ECO:0007669"/>
    <property type="project" value="UniProtKB-KW"/>
</dbReference>
<dbReference type="GO" id="GO:0003899">
    <property type="term" value="F:DNA-directed RNA polymerase activity"/>
    <property type="evidence" value="ECO:0007669"/>
    <property type="project" value="UniProtKB-UniRule"/>
</dbReference>
<dbReference type="Pfam" id="PF08278">
    <property type="entry name" value="DnaG_DnaB_bind"/>
    <property type="match status" value="1"/>
</dbReference>
<dbReference type="STRING" id="702114.A1355_15820"/>
<dbReference type="FunFam" id="3.90.980.10:FF:000001">
    <property type="entry name" value="DNA primase"/>
    <property type="match status" value="1"/>
</dbReference>
<evidence type="ECO:0000256" key="1">
    <source>
        <dbReference type="ARBA" id="ARBA00022478"/>
    </source>
</evidence>
<keyword evidence="1 12" id="KW-0240">DNA-directed RNA polymerase</keyword>
<dbReference type="SMART" id="SM00400">
    <property type="entry name" value="ZnF_CHCC"/>
    <property type="match status" value="1"/>
</dbReference>
<dbReference type="CDD" id="cd03364">
    <property type="entry name" value="TOPRIM_DnaG_primases"/>
    <property type="match status" value="1"/>
</dbReference>
<gene>
    <name evidence="12" type="primary">dnaG</name>
    <name evidence="16" type="ORF">A1355_15820</name>
</gene>
<dbReference type="PANTHER" id="PTHR30313">
    <property type="entry name" value="DNA PRIMASE"/>
    <property type="match status" value="1"/>
</dbReference>
<dbReference type="Gene3D" id="3.40.1360.10">
    <property type="match status" value="1"/>
</dbReference>
<evidence type="ECO:0000256" key="11">
    <source>
        <dbReference type="ARBA" id="ARBA00023163"/>
    </source>
</evidence>
<evidence type="ECO:0000259" key="15">
    <source>
        <dbReference type="PROSITE" id="PS50880"/>
    </source>
</evidence>
<keyword evidence="11 12" id="KW-0804">Transcription</keyword>
<feature type="zinc finger region" description="CHC2-type" evidence="12 14">
    <location>
        <begin position="40"/>
        <end position="64"/>
    </location>
</feature>
<dbReference type="HAMAP" id="MF_00974">
    <property type="entry name" value="DNA_primase_DnaG"/>
    <property type="match status" value="1"/>
</dbReference>
<dbReference type="GO" id="GO:0008270">
    <property type="term" value="F:zinc ion binding"/>
    <property type="evidence" value="ECO:0007669"/>
    <property type="project" value="UniProtKB-UniRule"/>
</dbReference>
<evidence type="ECO:0000256" key="8">
    <source>
        <dbReference type="ARBA" id="ARBA00022833"/>
    </source>
</evidence>
<dbReference type="SUPFAM" id="SSF117023">
    <property type="entry name" value="DNA primase DnaG, C-terminal domain"/>
    <property type="match status" value="1"/>
</dbReference>
<dbReference type="InterPro" id="IPR036977">
    <property type="entry name" value="DNA_primase_Znf_CHC2"/>
</dbReference>
<dbReference type="Gene3D" id="1.10.860.10">
    <property type="entry name" value="DNAb Helicase, Chain A"/>
    <property type="match status" value="1"/>
</dbReference>
<comment type="subunit">
    <text evidence="12">Monomer. Interacts with DnaB.</text>
</comment>
<sequence length="572" mass="63216">MSGRIPRQFIDDLLVRVDIVDLIDSHVPLKKTGSNFVARCPFHTEKTPSFSVNRNRQIYHCFGCGASGNAISFLMDFSHLGFVEAVEDLAAFAGVEVPREFRLSDATQSRNLTSVYEVLEKVAGFYVEQLCKSPEAGRAVEYLRARGISDDVARTFMLGYAPDRWDALLGRLPREALIEAGMLVVKDDGKAYDRFRGRLMFPIRDKRKRVIGFGGRVLDDSLPKYLNSPETSVFSKGRELYGLCELLSENGKPERILVVEGYMDVIALTQFGVVNSVAALGTALSKAHVDLLFRYTSELVFCFDGDNAGRQAAWKGVEAALPCLRDGRRIKIMLLPQGHDPDSLIRAENLSKFMERIATARVLSDYLFENVADGLDLATVEGRSGLASKAKPLIDKVQPGFFKDMMLARLYQLSAVELVENAATLKTSMPNSVRRSGGKQMSLARKVIALLLQYPNVAKAAEIPDESLNGLDFPGAELLRDLLTTIALEKPGSSAILIERYRNTDQEKIVGALGVVDLGLPEGGEVAEFEGALHQLVKQGRTLLLNRLIEKEAREGLSDAEREQLRGLLREG</sequence>
<dbReference type="InterPro" id="IPR037068">
    <property type="entry name" value="DNA_primase_core_N_sf"/>
</dbReference>
<dbReference type="GO" id="GO:0006269">
    <property type="term" value="P:DNA replication, synthesis of primer"/>
    <property type="evidence" value="ECO:0007669"/>
    <property type="project" value="UniProtKB-UniRule"/>
</dbReference>
<organism evidence="16 17">
    <name type="scientific">Methylomonas koyamae</name>
    <dbReference type="NCBI Taxonomy" id="702114"/>
    <lineage>
        <taxon>Bacteria</taxon>
        <taxon>Pseudomonadati</taxon>
        <taxon>Pseudomonadota</taxon>
        <taxon>Gammaproteobacteria</taxon>
        <taxon>Methylococcales</taxon>
        <taxon>Methylococcaceae</taxon>
        <taxon>Methylomonas</taxon>
    </lineage>
</organism>
<evidence type="ECO:0000256" key="2">
    <source>
        <dbReference type="ARBA" id="ARBA00022515"/>
    </source>
</evidence>
<dbReference type="PROSITE" id="PS50880">
    <property type="entry name" value="TOPRIM"/>
    <property type="match status" value="1"/>
</dbReference>
<evidence type="ECO:0000256" key="4">
    <source>
        <dbReference type="ARBA" id="ARBA00022695"/>
    </source>
</evidence>
<dbReference type="Pfam" id="PF01807">
    <property type="entry name" value="Zn_ribbon_DnaG"/>
    <property type="match status" value="1"/>
</dbReference>
<keyword evidence="3 12" id="KW-0808">Transferase</keyword>
<proteinExistence type="inferred from homology"/>
<keyword evidence="5 12" id="KW-0235">DNA replication</keyword>
<keyword evidence="10 12" id="KW-0238">DNA-binding</keyword>
<dbReference type="InterPro" id="IPR030846">
    <property type="entry name" value="DnaG_bac"/>
</dbReference>
<dbReference type="InterPro" id="IPR013173">
    <property type="entry name" value="DNA_primase_DnaG_DnaB-bd_dom"/>
</dbReference>
<dbReference type="OrthoDB" id="9803773at2"/>
<dbReference type="GO" id="GO:1990077">
    <property type="term" value="C:primosome complex"/>
    <property type="evidence" value="ECO:0007669"/>
    <property type="project" value="UniProtKB-KW"/>
</dbReference>
<keyword evidence="6 12" id="KW-0479">Metal-binding</keyword>
<dbReference type="FunFam" id="3.90.580.10:FF:000001">
    <property type="entry name" value="DNA primase"/>
    <property type="match status" value="1"/>
</dbReference>
<evidence type="ECO:0000256" key="7">
    <source>
        <dbReference type="ARBA" id="ARBA00022771"/>
    </source>
</evidence>
<dbReference type="SUPFAM" id="SSF56731">
    <property type="entry name" value="DNA primase core"/>
    <property type="match status" value="1"/>
</dbReference>
<dbReference type="InterPro" id="IPR006295">
    <property type="entry name" value="DNA_primase_DnaG"/>
</dbReference>
<feature type="domain" description="Toprim" evidence="15">
    <location>
        <begin position="254"/>
        <end position="336"/>
    </location>
</feature>
<dbReference type="InterPro" id="IPR019475">
    <property type="entry name" value="DNA_primase_DnaB-bd"/>
</dbReference>
<dbReference type="SUPFAM" id="SSF57783">
    <property type="entry name" value="Zinc beta-ribbon"/>
    <property type="match status" value="1"/>
</dbReference>
<protein>
    <recommendedName>
        <fullName evidence="12 13">DNA primase</fullName>
        <ecNumber evidence="12">2.7.7.101</ecNumber>
    </recommendedName>
</protein>
<dbReference type="SMART" id="SM00766">
    <property type="entry name" value="DnaG_DnaB_bind"/>
    <property type="match status" value="1"/>
</dbReference>
<name>A0A177N1Z9_9GAMM</name>
<dbReference type="Gene3D" id="3.90.580.10">
    <property type="entry name" value="Zinc finger, CHC2-type domain"/>
    <property type="match status" value="1"/>
</dbReference>
<keyword evidence="4 12" id="KW-0548">Nucleotidyltransferase</keyword>
<dbReference type="FunFam" id="3.40.1360.10:FF:000002">
    <property type="entry name" value="DNA primase"/>
    <property type="match status" value="1"/>
</dbReference>
<keyword evidence="9" id="KW-0460">Magnesium</keyword>
<dbReference type="RefSeq" id="WP_064031710.1">
    <property type="nucleotide sequence ID" value="NZ_LUUK01000230.1"/>
</dbReference>
<dbReference type="Pfam" id="PF13155">
    <property type="entry name" value="Toprim_2"/>
    <property type="match status" value="1"/>
</dbReference>
<keyword evidence="8 12" id="KW-0862">Zinc</keyword>
<dbReference type="EMBL" id="LUUK01000230">
    <property type="protein sequence ID" value="OAI11563.1"/>
    <property type="molecule type" value="Genomic_DNA"/>
</dbReference>
<comment type="function">
    <text evidence="12 13">RNA polymerase that catalyzes the synthesis of short RNA molecules used as primers for DNA polymerase during DNA replication.</text>
</comment>
<dbReference type="InterPro" id="IPR034151">
    <property type="entry name" value="TOPRIM_DnaG_bac"/>
</dbReference>
<keyword evidence="7 12" id="KW-0863">Zinc-finger</keyword>
<reference evidence="17" key="1">
    <citation type="submission" date="2016-03" db="EMBL/GenBank/DDBJ databases">
        <authorList>
            <person name="Heylen K."/>
            <person name="De Vos P."/>
            <person name="Vekeman B."/>
        </authorList>
    </citation>
    <scope>NUCLEOTIDE SEQUENCE [LARGE SCALE GENOMIC DNA]</scope>
    <source>
        <strain evidence="17">R-45383</strain>
    </source>
</reference>
<dbReference type="Proteomes" id="UP000077628">
    <property type="component" value="Unassembled WGS sequence"/>
</dbReference>
<evidence type="ECO:0000256" key="14">
    <source>
        <dbReference type="PIRSR" id="PIRSR002811-1"/>
    </source>
</evidence>
<dbReference type="GO" id="GO:0005737">
    <property type="term" value="C:cytoplasm"/>
    <property type="evidence" value="ECO:0007669"/>
    <property type="project" value="TreeGrafter"/>
</dbReference>
<comment type="domain">
    <text evidence="12">Contains an N-terminal zinc-binding domain, a central core domain that contains the primase activity, and a C-terminal DnaB-binding domain.</text>
</comment>
<evidence type="ECO:0000256" key="13">
    <source>
        <dbReference type="PIRNR" id="PIRNR002811"/>
    </source>
</evidence>
<dbReference type="SMART" id="SM00493">
    <property type="entry name" value="TOPRIM"/>
    <property type="match status" value="1"/>
</dbReference>
<dbReference type="InterPro" id="IPR016136">
    <property type="entry name" value="DNA_helicase_N/primase_C"/>
</dbReference>
<comment type="catalytic activity">
    <reaction evidence="12">
        <text>ssDNA + n NTP = ssDNA/pppN(pN)n-1 hybrid + (n-1) diphosphate.</text>
        <dbReference type="EC" id="2.7.7.101"/>
    </reaction>
</comment>
<dbReference type="EC" id="2.7.7.101" evidence="12"/>
<dbReference type="InterPro" id="IPR050219">
    <property type="entry name" value="DnaG_primase"/>
</dbReference>
<evidence type="ECO:0000313" key="17">
    <source>
        <dbReference type="Proteomes" id="UP000077628"/>
    </source>
</evidence>
<comment type="similarity">
    <text evidence="12 13">Belongs to the DnaG primase family.</text>
</comment>
<dbReference type="Gene3D" id="1.20.50.20">
    <property type="entry name" value="DnaG, RNA polymerase domain, helical bundle"/>
    <property type="match status" value="1"/>
</dbReference>
<comment type="cofactor">
    <cofactor evidence="12 13 14">
        <name>Zn(2+)</name>
        <dbReference type="ChEBI" id="CHEBI:29105"/>
    </cofactor>
    <text evidence="12 13 14">Binds 1 zinc ion per monomer.</text>
</comment>
<evidence type="ECO:0000256" key="10">
    <source>
        <dbReference type="ARBA" id="ARBA00023125"/>
    </source>
</evidence>
<dbReference type="Pfam" id="PF08275">
    <property type="entry name" value="DNAG_N"/>
    <property type="match status" value="1"/>
</dbReference>
<dbReference type="AlphaFoldDB" id="A0A177N1Z9"/>
<keyword evidence="17" id="KW-1185">Reference proteome</keyword>
<keyword evidence="2 12" id="KW-0639">Primosome</keyword>
<dbReference type="NCBIfam" id="TIGR01391">
    <property type="entry name" value="dnaG"/>
    <property type="match status" value="1"/>
</dbReference>
<dbReference type="InterPro" id="IPR013264">
    <property type="entry name" value="DNAG_N"/>
</dbReference>
<dbReference type="Pfam" id="PF10410">
    <property type="entry name" value="DnaB_bind"/>
    <property type="match status" value="1"/>
</dbReference>
<accession>A0A177N1Z9</accession>
<evidence type="ECO:0000313" key="16">
    <source>
        <dbReference type="EMBL" id="OAI11563.1"/>
    </source>
</evidence>
<evidence type="ECO:0000256" key="12">
    <source>
        <dbReference type="HAMAP-Rule" id="MF_00974"/>
    </source>
</evidence>
<dbReference type="InterPro" id="IPR006171">
    <property type="entry name" value="TOPRIM_dom"/>
</dbReference>
<evidence type="ECO:0000256" key="3">
    <source>
        <dbReference type="ARBA" id="ARBA00022679"/>
    </source>
</evidence>
<dbReference type="PANTHER" id="PTHR30313:SF2">
    <property type="entry name" value="DNA PRIMASE"/>
    <property type="match status" value="1"/>
</dbReference>
<dbReference type="GO" id="GO:0003677">
    <property type="term" value="F:DNA binding"/>
    <property type="evidence" value="ECO:0007669"/>
    <property type="project" value="UniProtKB-KW"/>
</dbReference>
<dbReference type="PIRSF" id="PIRSF002811">
    <property type="entry name" value="DnaG"/>
    <property type="match status" value="1"/>
</dbReference>
<evidence type="ECO:0000256" key="5">
    <source>
        <dbReference type="ARBA" id="ARBA00022705"/>
    </source>
</evidence>
<evidence type="ECO:0000256" key="6">
    <source>
        <dbReference type="ARBA" id="ARBA00022723"/>
    </source>
</evidence>
<dbReference type="InterPro" id="IPR002694">
    <property type="entry name" value="Znf_CHC2"/>
</dbReference>
<evidence type="ECO:0000256" key="9">
    <source>
        <dbReference type="ARBA" id="ARBA00022842"/>
    </source>
</evidence>